<gene>
    <name evidence="1" type="ORF">ACFO3I_07675</name>
</gene>
<reference evidence="2" key="1">
    <citation type="journal article" date="2019" name="Int. J. Syst. Evol. Microbiol.">
        <title>The Global Catalogue of Microorganisms (GCM) 10K type strain sequencing project: providing services to taxonomists for standard genome sequencing and annotation.</title>
        <authorList>
            <consortium name="The Broad Institute Genomics Platform"/>
            <consortium name="The Broad Institute Genome Sequencing Center for Infectious Disease"/>
            <person name="Wu L."/>
            <person name="Ma J."/>
        </authorList>
    </citation>
    <scope>NUCLEOTIDE SEQUENCE [LARGE SCALE GENOMIC DNA]</scope>
    <source>
        <strain evidence="2">DT28</strain>
    </source>
</reference>
<comment type="caution">
    <text evidence="1">The sequence shown here is derived from an EMBL/GenBank/DDBJ whole genome shotgun (WGS) entry which is preliminary data.</text>
</comment>
<protein>
    <submittedName>
        <fullName evidence="1">Uncharacterized protein</fullName>
    </submittedName>
</protein>
<organism evidence="1 2">
    <name type="scientific">Rheinheimera marina</name>
    <dbReference type="NCBI Taxonomy" id="1774958"/>
    <lineage>
        <taxon>Bacteria</taxon>
        <taxon>Pseudomonadati</taxon>
        <taxon>Pseudomonadota</taxon>
        <taxon>Gammaproteobacteria</taxon>
        <taxon>Chromatiales</taxon>
        <taxon>Chromatiaceae</taxon>
        <taxon>Rheinheimera</taxon>
    </lineage>
</organism>
<proteinExistence type="predicted"/>
<dbReference type="EMBL" id="JBHSGB010000006">
    <property type="protein sequence ID" value="MFC4654888.1"/>
    <property type="molecule type" value="Genomic_DNA"/>
</dbReference>
<dbReference type="Proteomes" id="UP001595962">
    <property type="component" value="Unassembled WGS sequence"/>
</dbReference>
<accession>A0ABV9JKX4</accession>
<evidence type="ECO:0000313" key="1">
    <source>
        <dbReference type="EMBL" id="MFC4654888.1"/>
    </source>
</evidence>
<evidence type="ECO:0000313" key="2">
    <source>
        <dbReference type="Proteomes" id="UP001595962"/>
    </source>
</evidence>
<keyword evidence="2" id="KW-1185">Reference proteome</keyword>
<name>A0ABV9JKX4_9GAMM</name>
<dbReference type="RefSeq" id="WP_377333049.1">
    <property type="nucleotide sequence ID" value="NZ_JBHSGB010000006.1"/>
</dbReference>
<sequence>MNNTTSSDKAVHLLAGLYQQAGQLYASAEVSASQVQQLSAALLALSQTHPALLLSQLSLTPKEQPLLALAALKQSALLCLLQRQLKLPDNWCLLMLQAVLVQPLALADSSAEFSAAQQRYPALLSLKTFPELCKALNLAAVFKLCDHKAKNRPYWQSSSTSLMVSFCWQVARLMLPGSGRFPGLEQISALFLPQADQAEFVLWQAISQDPLWLTGRFVQDEEQQLLMLIDPVAQQGMLRLVCFDKQHKVFSAITELPEYGLTLLQPRTFNDWAYCSFWQESEVQLATPDKLPNLHWLQQLASAQTVSQQSKMLQQQPELSELVKQQASVLSRQQLELDSEKHAIALIGQHNLPAVLQQSWLAQHCLLQAHPWHQQLLQFRQALQQALLLLDNSLDLLGLNSFTASTLAWCCCWPLWQQNDARLYPLVSAQGRGYLELYLKQQLWKQPQYQQLLCKVLSHLQCPPDWTVAAKQYRALPQQAQISAQALLLAAALELTLSLFSVAQDQAEQLEQSLRFLQQTSKKPLSAAAEYQQQLLVSVQPCTELSPLCNLISALGNESRQNPQISRQITA</sequence>